<feature type="binding site" evidence="7">
    <location>
        <position position="486"/>
    </location>
    <ligand>
        <name>L-aspartate</name>
        <dbReference type="ChEBI" id="CHEBI:29991"/>
    </ligand>
</feature>
<dbReference type="Gene3D" id="2.40.50.140">
    <property type="entry name" value="Nucleic acid-binding proteins"/>
    <property type="match status" value="1"/>
</dbReference>
<evidence type="ECO:0000256" key="3">
    <source>
        <dbReference type="ARBA" id="ARBA00022741"/>
    </source>
</evidence>
<reference evidence="9" key="2">
    <citation type="journal article" date="2021" name="Microbiome">
        <title>Successional dynamics and alternative stable states in a saline activated sludge microbial community over 9 years.</title>
        <authorList>
            <person name="Wang Y."/>
            <person name="Ye J."/>
            <person name="Ju F."/>
            <person name="Liu L."/>
            <person name="Boyd J.A."/>
            <person name="Deng Y."/>
            <person name="Parks D.H."/>
            <person name="Jiang X."/>
            <person name="Yin X."/>
            <person name="Woodcroft B.J."/>
            <person name="Tyson G.W."/>
            <person name="Hugenholtz P."/>
            <person name="Polz M.F."/>
            <person name="Zhang T."/>
        </authorList>
    </citation>
    <scope>NUCLEOTIDE SEQUENCE</scope>
    <source>
        <strain evidence="9">HKST-UBA17</strain>
    </source>
</reference>
<dbReference type="PRINTS" id="PR01042">
    <property type="entry name" value="TRNASYNTHASP"/>
</dbReference>
<dbReference type="AlphaFoldDB" id="A0A955KY86"/>
<dbReference type="NCBIfam" id="TIGR00459">
    <property type="entry name" value="aspS_bact"/>
    <property type="match status" value="1"/>
</dbReference>
<dbReference type="PROSITE" id="PS50862">
    <property type="entry name" value="AA_TRNA_LIGASE_II"/>
    <property type="match status" value="1"/>
</dbReference>
<comment type="catalytic activity">
    <reaction evidence="7">
        <text>tRNA(Asx) + L-aspartate + ATP = L-aspartyl-tRNA(Asx) + AMP + diphosphate</text>
        <dbReference type="Rhea" id="RHEA:18349"/>
        <dbReference type="Rhea" id="RHEA-COMP:9710"/>
        <dbReference type="Rhea" id="RHEA-COMP:9711"/>
        <dbReference type="ChEBI" id="CHEBI:29991"/>
        <dbReference type="ChEBI" id="CHEBI:30616"/>
        <dbReference type="ChEBI" id="CHEBI:33019"/>
        <dbReference type="ChEBI" id="CHEBI:78442"/>
        <dbReference type="ChEBI" id="CHEBI:78516"/>
        <dbReference type="ChEBI" id="CHEBI:456215"/>
        <dbReference type="EC" id="6.1.1.23"/>
    </reaction>
</comment>
<dbReference type="EMBL" id="JAGQLN010000011">
    <property type="protein sequence ID" value="MCA9376936.1"/>
    <property type="molecule type" value="Genomic_DNA"/>
</dbReference>
<feature type="site" description="Important for tRNA non-discrimination" evidence="7">
    <location>
        <position position="29"/>
    </location>
</feature>
<dbReference type="NCBIfam" id="NF001750">
    <property type="entry name" value="PRK00476.1"/>
    <property type="match status" value="1"/>
</dbReference>
<dbReference type="SUPFAM" id="SSF55826">
    <property type="entry name" value="YbaK/ProRS associated domain"/>
    <property type="match status" value="1"/>
</dbReference>
<dbReference type="InterPro" id="IPR007214">
    <property type="entry name" value="YbaK/aa-tRNA-synth-assoc-dom"/>
</dbReference>
<dbReference type="InterPro" id="IPR012340">
    <property type="entry name" value="NA-bd_OB-fold"/>
</dbReference>
<dbReference type="Gene3D" id="3.90.960.10">
    <property type="entry name" value="YbaK/aminoacyl-tRNA synthetase-associated domain"/>
    <property type="match status" value="1"/>
</dbReference>
<reference evidence="9" key="1">
    <citation type="submission" date="2020-04" db="EMBL/GenBank/DDBJ databases">
        <authorList>
            <person name="Zhang T."/>
        </authorList>
    </citation>
    <scope>NUCLEOTIDE SEQUENCE</scope>
    <source>
        <strain evidence="9">HKST-UBA17</strain>
    </source>
</reference>
<dbReference type="SUPFAM" id="SSF55681">
    <property type="entry name" value="Class II aaRS and biotin synthetases"/>
    <property type="match status" value="1"/>
</dbReference>
<accession>A0A955KY86</accession>
<sequence length="744" mass="83973">MDRILASKTTEMVGKEVKVSGWVSTIRDHGQLVFIDLRDWSGRIQLVIYPDQEEAFEIAKGLGAEFVISATGIVVERDSSLVNEKLDTGKIEIKVEKLELINTSLPIPFPLDSDGHELDENLRLKYRYLDLRRERLKENMKKKHKLLLAVRNWFSENGFTEVITPLLTSTSPEGARDFYIPSRIHQGKFFVLPQAPQQYKQLLMVGGVDRYFQIAPCARDEDPRADRHAGVFYQIDIEISFPTIDMIFGVAQEMIRSTYQSVAPEKKLMEYPFPRIPYVEVFDRFGTDKPDLRFGMELKDLTELLKGKTEFKIFSESETVKCVVAQGCGVWSRKDIDEMEVFAKENGAKGLAYAKVVGSSFSSGVSKYIEPFAKEILEITSAKDGDMLFFVADDRAVVNKVLGAVRSRLGDMLGLKDPNLLALVWITDFPFYEMDEKNGKLDFGHNPFSMPKGGMAAFDTDDPLTIQSHQYDLALNGYELASGSIRNHDPEVLVKAFETVGYDRDEVIKRFGGMFNAFQYGAPPHGGWAIGVDRMFMVLIDEPNIRDVYAFPKNSNGMDVMMNAPSEAPEADLDVLGIELKDKGSKTVKRITDRLDAMKINYQLMEHEPVRTSEEAAKIRGTKLSEGAKAMVLLSKEYDNKFYMVVIPADKQLDLQKASKYIGEEVRVASAEEVEGYTGVKVGGVPPFGRLMGMDLFYDRSMYSKERSAFNCGRKDRSIIIQTKDLIRAAQPDKKSADMDFLVD</sequence>
<dbReference type="InterPro" id="IPR029351">
    <property type="entry name" value="GAD_dom"/>
</dbReference>
<dbReference type="InterPro" id="IPR004364">
    <property type="entry name" value="Aa-tRNA-synt_II"/>
</dbReference>
<dbReference type="Proteomes" id="UP000741282">
    <property type="component" value="Unassembled WGS sequence"/>
</dbReference>
<dbReference type="InterPro" id="IPR036754">
    <property type="entry name" value="YbaK/aa-tRNA-synt-asso_dom_sf"/>
</dbReference>
<dbReference type="InterPro" id="IPR047089">
    <property type="entry name" value="Asp-tRNA-ligase_1_N"/>
</dbReference>
<dbReference type="InterPro" id="IPR045864">
    <property type="entry name" value="aa-tRNA-synth_II/BPL/LPL"/>
</dbReference>
<dbReference type="GO" id="GO:0005737">
    <property type="term" value="C:cytoplasm"/>
    <property type="evidence" value="ECO:0007669"/>
    <property type="project" value="UniProtKB-SubCell"/>
</dbReference>
<keyword evidence="5 7" id="KW-0648">Protein biosynthesis</keyword>
<dbReference type="InterPro" id="IPR004365">
    <property type="entry name" value="NA-bd_OB_tRNA"/>
</dbReference>
<dbReference type="Pfam" id="PF02938">
    <property type="entry name" value="GAD"/>
    <property type="match status" value="1"/>
</dbReference>
<keyword evidence="6 7" id="KW-0030">Aminoacyl-tRNA synthetase</keyword>
<dbReference type="GO" id="GO:0050560">
    <property type="term" value="F:aspartate-tRNA(Asn) ligase activity"/>
    <property type="evidence" value="ECO:0007669"/>
    <property type="project" value="UniProtKB-EC"/>
</dbReference>
<dbReference type="Pfam" id="PF00152">
    <property type="entry name" value="tRNA-synt_2"/>
    <property type="match status" value="1"/>
</dbReference>
<dbReference type="Pfam" id="PF01336">
    <property type="entry name" value="tRNA_anti-codon"/>
    <property type="match status" value="1"/>
</dbReference>
<dbReference type="InterPro" id="IPR002312">
    <property type="entry name" value="Asp/Asn-tRNA-synth_IIb"/>
</dbReference>
<evidence type="ECO:0000313" key="10">
    <source>
        <dbReference type="Proteomes" id="UP000741282"/>
    </source>
</evidence>
<dbReference type="GO" id="GO:0004815">
    <property type="term" value="F:aspartate-tRNA ligase activity"/>
    <property type="evidence" value="ECO:0007669"/>
    <property type="project" value="UniProtKB-UniRule"/>
</dbReference>
<evidence type="ECO:0000259" key="8">
    <source>
        <dbReference type="PROSITE" id="PS50862"/>
    </source>
</evidence>
<comment type="function">
    <text evidence="7">Aspartyl-tRNA synthetase with relaxed tRNA specificity since it is able to aspartylate not only its cognate tRNA(Asp) but also tRNA(Asn). Reaction proceeds in two steps: L-aspartate is first activated by ATP to form Asp-AMP and then transferred to the acceptor end of tRNA(Asp/Asn).</text>
</comment>
<keyword evidence="4 7" id="KW-0067">ATP-binding</keyword>
<comment type="caution">
    <text evidence="9">The sequence shown here is derived from an EMBL/GenBank/DDBJ whole genome shotgun (WGS) entry which is preliminary data.</text>
</comment>
<protein>
    <recommendedName>
        <fullName evidence="7">Aspartate--tRNA(Asp/Asn) ligase</fullName>
        <ecNumber evidence="7">6.1.1.23</ecNumber>
    </recommendedName>
    <alternativeName>
        <fullName evidence="7">Aspartyl-tRNA synthetase</fullName>
        <shortName evidence="7">AspRS</shortName>
    </alternativeName>
    <alternativeName>
        <fullName evidence="7">Non-discriminating aspartyl-tRNA synthetase</fullName>
        <shortName evidence="7">ND-AspRS</shortName>
    </alternativeName>
</protein>
<keyword evidence="3 7" id="KW-0547">Nucleotide-binding</keyword>
<evidence type="ECO:0000256" key="2">
    <source>
        <dbReference type="ARBA" id="ARBA00022598"/>
    </source>
</evidence>
<proteinExistence type="inferred from homology"/>
<dbReference type="CDD" id="cd04317">
    <property type="entry name" value="EcAspRS_like_N"/>
    <property type="match status" value="1"/>
</dbReference>
<dbReference type="GO" id="GO:0006422">
    <property type="term" value="P:aspartyl-tRNA aminoacylation"/>
    <property type="evidence" value="ECO:0007669"/>
    <property type="project" value="UniProtKB-UniRule"/>
</dbReference>
<dbReference type="GO" id="GO:0002161">
    <property type="term" value="F:aminoacyl-tRNA deacylase activity"/>
    <property type="evidence" value="ECO:0007669"/>
    <property type="project" value="InterPro"/>
</dbReference>
<feature type="region of interest" description="Aspartate" evidence="7">
    <location>
        <begin position="197"/>
        <end position="200"/>
    </location>
</feature>
<evidence type="ECO:0000256" key="1">
    <source>
        <dbReference type="ARBA" id="ARBA00006303"/>
    </source>
</evidence>
<evidence type="ECO:0000256" key="5">
    <source>
        <dbReference type="ARBA" id="ARBA00022917"/>
    </source>
</evidence>
<feature type="binding site" evidence="7">
    <location>
        <position position="219"/>
    </location>
    <ligand>
        <name>L-aspartate</name>
        <dbReference type="ChEBI" id="CHEBI:29991"/>
    </ligand>
</feature>
<gene>
    <name evidence="7 9" type="primary">aspS</name>
    <name evidence="9" type="ORF">KC685_03390</name>
</gene>
<comment type="subunit">
    <text evidence="7">Homodimer.</text>
</comment>
<dbReference type="GO" id="GO:0005524">
    <property type="term" value="F:ATP binding"/>
    <property type="evidence" value="ECO:0007669"/>
    <property type="project" value="UniProtKB-UniRule"/>
</dbReference>
<keyword evidence="7" id="KW-0963">Cytoplasm</keyword>
<dbReference type="PANTHER" id="PTHR22594:SF5">
    <property type="entry name" value="ASPARTATE--TRNA LIGASE, MITOCHONDRIAL"/>
    <property type="match status" value="1"/>
</dbReference>
<dbReference type="Gene3D" id="3.30.930.10">
    <property type="entry name" value="Bira Bifunctional Protein, Domain 2"/>
    <property type="match status" value="1"/>
</dbReference>
<dbReference type="InterPro" id="IPR004115">
    <property type="entry name" value="GAD-like_sf"/>
</dbReference>
<dbReference type="EC" id="6.1.1.23" evidence="7"/>
<dbReference type="PANTHER" id="PTHR22594">
    <property type="entry name" value="ASPARTYL/LYSYL-TRNA SYNTHETASE"/>
    <property type="match status" value="1"/>
</dbReference>
<feature type="binding site" evidence="7">
    <location>
        <position position="445"/>
    </location>
    <ligand>
        <name>L-aspartate</name>
        <dbReference type="ChEBI" id="CHEBI:29991"/>
    </ligand>
</feature>
<organism evidence="9 10">
    <name type="scientific">Candidatus Dojkabacteria bacterium</name>
    <dbReference type="NCBI Taxonomy" id="2099670"/>
    <lineage>
        <taxon>Bacteria</taxon>
        <taxon>Candidatus Dojkabacteria</taxon>
    </lineage>
</organism>
<evidence type="ECO:0000313" key="9">
    <source>
        <dbReference type="EMBL" id="MCA9376936.1"/>
    </source>
</evidence>
<dbReference type="SUPFAM" id="SSF50249">
    <property type="entry name" value="Nucleic acid-binding proteins"/>
    <property type="match status" value="1"/>
</dbReference>
<comment type="subcellular location">
    <subcellularLocation>
        <location evidence="7">Cytoplasm</location>
    </subcellularLocation>
</comment>
<dbReference type="SUPFAM" id="SSF55261">
    <property type="entry name" value="GAD domain-like"/>
    <property type="match status" value="1"/>
</dbReference>
<evidence type="ECO:0000256" key="4">
    <source>
        <dbReference type="ARBA" id="ARBA00022840"/>
    </source>
</evidence>
<comment type="similarity">
    <text evidence="1 7">Belongs to the class-II aminoacyl-tRNA synthetase family. Type 1 subfamily.</text>
</comment>
<name>A0A955KY86_9BACT</name>
<dbReference type="Pfam" id="PF04073">
    <property type="entry name" value="tRNA_edit"/>
    <property type="match status" value="1"/>
</dbReference>
<dbReference type="GO" id="GO:0003676">
    <property type="term" value="F:nucleic acid binding"/>
    <property type="evidence" value="ECO:0007669"/>
    <property type="project" value="InterPro"/>
</dbReference>
<feature type="binding site" evidence="7">
    <location>
        <position position="173"/>
    </location>
    <ligand>
        <name>L-aspartate</name>
        <dbReference type="ChEBI" id="CHEBI:29991"/>
    </ligand>
</feature>
<feature type="binding site" evidence="7">
    <location>
        <begin position="219"/>
        <end position="221"/>
    </location>
    <ligand>
        <name>ATP</name>
        <dbReference type="ChEBI" id="CHEBI:30616"/>
    </ligand>
</feature>
<feature type="binding site" evidence="7">
    <location>
        <position position="479"/>
    </location>
    <ligand>
        <name>ATP</name>
        <dbReference type="ChEBI" id="CHEBI:30616"/>
    </ligand>
</feature>
<feature type="binding site" evidence="7">
    <location>
        <begin position="531"/>
        <end position="534"/>
    </location>
    <ligand>
        <name>ATP</name>
        <dbReference type="ChEBI" id="CHEBI:30616"/>
    </ligand>
</feature>
<comment type="caution">
    <text evidence="7">Lacks conserved residue(s) required for the propagation of feature annotation.</text>
</comment>
<dbReference type="Gene3D" id="3.30.1360.30">
    <property type="entry name" value="GAD-like domain"/>
    <property type="match status" value="1"/>
</dbReference>
<dbReference type="HAMAP" id="MF_00044">
    <property type="entry name" value="Asp_tRNA_synth_type1"/>
    <property type="match status" value="1"/>
</dbReference>
<dbReference type="InterPro" id="IPR006195">
    <property type="entry name" value="aa-tRNA-synth_II"/>
</dbReference>
<evidence type="ECO:0000256" key="7">
    <source>
        <dbReference type="HAMAP-Rule" id="MF_00044"/>
    </source>
</evidence>
<keyword evidence="2 7" id="KW-0436">Ligase</keyword>
<feature type="domain" description="Aminoacyl-transfer RNA synthetases class-II family profile" evidence="8">
    <location>
        <begin position="145"/>
        <end position="565"/>
    </location>
</feature>
<evidence type="ECO:0000256" key="6">
    <source>
        <dbReference type="ARBA" id="ARBA00023146"/>
    </source>
</evidence>
<dbReference type="InterPro" id="IPR004524">
    <property type="entry name" value="Asp-tRNA-ligase_1"/>
</dbReference>